<dbReference type="GO" id="GO:0015627">
    <property type="term" value="C:type II protein secretion system complex"/>
    <property type="evidence" value="ECO:0007669"/>
    <property type="project" value="TreeGrafter"/>
</dbReference>
<dbReference type="PANTHER" id="PTHR21180">
    <property type="entry name" value="ENDONUCLEASE/EXONUCLEASE/PHOSPHATASE FAMILY DOMAIN-CONTAINING PROTEIN 1"/>
    <property type="match status" value="1"/>
</dbReference>
<dbReference type="Gene3D" id="1.10.150.280">
    <property type="entry name" value="AF1531-like domain"/>
    <property type="match status" value="1"/>
</dbReference>
<dbReference type="OrthoDB" id="981124at2"/>
<feature type="transmembrane region" description="Helical" evidence="1">
    <location>
        <begin position="15"/>
        <end position="35"/>
    </location>
</feature>
<proteinExistence type="predicted"/>
<organism evidence="2 3">
    <name type="scientific">Xylanibacter ruminicola</name>
    <name type="common">Prevotella ruminicola</name>
    <dbReference type="NCBI Taxonomy" id="839"/>
    <lineage>
        <taxon>Bacteria</taxon>
        <taxon>Pseudomonadati</taxon>
        <taxon>Bacteroidota</taxon>
        <taxon>Bacteroidia</taxon>
        <taxon>Bacteroidales</taxon>
        <taxon>Prevotellaceae</taxon>
        <taxon>Xylanibacter</taxon>
    </lineage>
</organism>
<dbReference type="Gene3D" id="1.10.150.320">
    <property type="entry name" value="Photosystem II 12 kDa extrinsic protein"/>
    <property type="match status" value="1"/>
</dbReference>
<sequence length="294" mass="33806">MIREFFYLQKSDRKVILSLLVVIVSVFTMICLTGGNDTSTATTQKNSPHSAARKNYYYASSPKKVERFTFDPNTADSTQLLRLGLQPWQVRNIYKYRAAGGIYRQPIDFAKLYGLTVKQYRELEPYIRISSDYLSASTLVKERANYSPKTTKDTVVVYQRPTKIKATEHIVLNTADSTALTTIPGIGPYYARRIIQYGNRLGGYVSVEQLDEIDDFPTEAKQYLVINNPAPKKLNINQLSLNELRRHPYINFYMAKAITDYRRLHGTITSLNELRLIKDFTPEVIKRLTPYVAY</sequence>
<name>A0A1H3Y9J2_XYLRU</name>
<accession>A0A1H3Y9J2</accession>
<evidence type="ECO:0000313" key="2">
    <source>
        <dbReference type="EMBL" id="SEA08266.1"/>
    </source>
</evidence>
<keyword evidence="1" id="KW-1133">Transmembrane helix</keyword>
<dbReference type="PANTHER" id="PTHR21180:SF32">
    <property type="entry name" value="ENDONUCLEASE_EXONUCLEASE_PHOSPHATASE FAMILY DOMAIN-CONTAINING PROTEIN 1"/>
    <property type="match status" value="1"/>
</dbReference>
<evidence type="ECO:0000256" key="1">
    <source>
        <dbReference type="SAM" id="Phobius"/>
    </source>
</evidence>
<protein>
    <submittedName>
        <fullName evidence="2">DNA uptake protein ComE</fullName>
    </submittedName>
</protein>
<dbReference type="EMBL" id="FNRF01000001">
    <property type="protein sequence ID" value="SEA08266.1"/>
    <property type="molecule type" value="Genomic_DNA"/>
</dbReference>
<evidence type="ECO:0000313" key="3">
    <source>
        <dbReference type="Proteomes" id="UP000182257"/>
    </source>
</evidence>
<reference evidence="2 3" key="1">
    <citation type="submission" date="2016-10" db="EMBL/GenBank/DDBJ databases">
        <authorList>
            <person name="de Groot N.N."/>
        </authorList>
    </citation>
    <scope>NUCLEOTIDE SEQUENCE [LARGE SCALE GENOMIC DNA]</scope>
    <source>
        <strain evidence="2 3">D31d</strain>
    </source>
</reference>
<dbReference type="Proteomes" id="UP000182257">
    <property type="component" value="Unassembled WGS sequence"/>
</dbReference>
<gene>
    <name evidence="2" type="ORF">SAMN05216462_0562</name>
</gene>
<dbReference type="Pfam" id="PF12836">
    <property type="entry name" value="HHH_3"/>
    <property type="match status" value="2"/>
</dbReference>
<dbReference type="GO" id="GO:0015628">
    <property type="term" value="P:protein secretion by the type II secretion system"/>
    <property type="evidence" value="ECO:0007669"/>
    <property type="project" value="TreeGrafter"/>
</dbReference>
<dbReference type="RefSeq" id="WP_074760142.1">
    <property type="nucleotide sequence ID" value="NZ_FNRF01000001.1"/>
</dbReference>
<dbReference type="AlphaFoldDB" id="A0A1H3Y9J2"/>
<dbReference type="SUPFAM" id="SSF47781">
    <property type="entry name" value="RuvA domain 2-like"/>
    <property type="match status" value="3"/>
</dbReference>
<keyword evidence="1" id="KW-0472">Membrane</keyword>
<dbReference type="InterPro" id="IPR010994">
    <property type="entry name" value="RuvA_2-like"/>
</dbReference>
<keyword evidence="1" id="KW-0812">Transmembrane</keyword>
<dbReference type="InterPro" id="IPR051675">
    <property type="entry name" value="Endo/Exo/Phosphatase_dom_1"/>
</dbReference>